<name>A0AAU1ZVT6_9ACTN</name>
<gene>
    <name evidence="3" type="ORF">OHA22_13745</name>
</gene>
<dbReference type="CDD" id="cd01983">
    <property type="entry name" value="SIMIBI"/>
    <property type="match status" value="1"/>
</dbReference>
<feature type="compositionally biased region" description="Pro residues" evidence="1">
    <location>
        <begin position="836"/>
        <end position="847"/>
    </location>
</feature>
<protein>
    <submittedName>
        <fullName evidence="3">Tetratricopeptide repeat protein</fullName>
    </submittedName>
</protein>
<proteinExistence type="predicted"/>
<dbReference type="SUPFAM" id="SSF52540">
    <property type="entry name" value="P-loop containing nucleoside triphosphate hydrolases"/>
    <property type="match status" value="1"/>
</dbReference>
<dbReference type="Gene3D" id="1.25.40.10">
    <property type="entry name" value="Tetratricopeptide repeat domain"/>
    <property type="match status" value="3"/>
</dbReference>
<evidence type="ECO:0000256" key="1">
    <source>
        <dbReference type="SAM" id="MobiDB-lite"/>
    </source>
</evidence>
<dbReference type="PANTHER" id="PTHR46082:SF6">
    <property type="entry name" value="AAA+ ATPASE DOMAIN-CONTAINING PROTEIN-RELATED"/>
    <property type="match status" value="1"/>
</dbReference>
<dbReference type="InterPro" id="IPR002182">
    <property type="entry name" value="NB-ARC"/>
</dbReference>
<organism evidence="3">
    <name type="scientific">Streptomyces sp. NBC_00093</name>
    <dbReference type="NCBI Taxonomy" id="2975649"/>
    <lineage>
        <taxon>Bacteria</taxon>
        <taxon>Bacillati</taxon>
        <taxon>Actinomycetota</taxon>
        <taxon>Actinomycetes</taxon>
        <taxon>Kitasatosporales</taxon>
        <taxon>Streptomycetaceae</taxon>
        <taxon>Streptomyces</taxon>
    </lineage>
</organism>
<feature type="region of interest" description="Disordered" evidence="1">
    <location>
        <begin position="820"/>
        <end position="847"/>
    </location>
</feature>
<reference evidence="3" key="1">
    <citation type="submission" date="2022-10" db="EMBL/GenBank/DDBJ databases">
        <title>The complete genomes of actinobacterial strains from the NBC collection.</title>
        <authorList>
            <person name="Joergensen T.S."/>
            <person name="Alvarez Arevalo M."/>
            <person name="Sterndorff E.B."/>
            <person name="Faurdal D."/>
            <person name="Vuksanovic O."/>
            <person name="Mourched A.-S."/>
            <person name="Charusanti P."/>
            <person name="Shaw S."/>
            <person name="Blin K."/>
            <person name="Weber T."/>
        </authorList>
    </citation>
    <scope>NUCLEOTIDE SEQUENCE</scope>
    <source>
        <strain evidence="3">NBC_00093</strain>
    </source>
</reference>
<dbReference type="AlphaFoldDB" id="A0AAU1ZVT6"/>
<evidence type="ECO:0000313" key="3">
    <source>
        <dbReference type="EMBL" id="WTT16511.1"/>
    </source>
</evidence>
<dbReference type="EMBL" id="CP108222">
    <property type="protein sequence ID" value="WTT16511.1"/>
    <property type="molecule type" value="Genomic_DNA"/>
</dbReference>
<dbReference type="PANTHER" id="PTHR46082">
    <property type="entry name" value="ATP/GTP-BINDING PROTEIN-RELATED"/>
    <property type="match status" value="1"/>
</dbReference>
<accession>A0AAU1ZVT6</accession>
<dbReference type="InterPro" id="IPR053137">
    <property type="entry name" value="NLR-like"/>
</dbReference>
<sequence>MVLSGPGGVGKSQLAASLARELRDQERSDETGLDVLVWVRATGTDQVITAYAEAAGRLLLPGVSPDDEDGAARLFLRWLAATRQQWLVVLDDVADPADIQEWWPDSGAGRGWVLATSRREDAQLSGQGRTLIRLGLYTDSEARAYLQRRLTDAGHARLHDPAQAREMAAELGHLPLALGHTAAYLINTRRSMANYLALLRDTSSRLGDLLPPSGDTEGYGRPVSASLLLSLDAVQESDTSGLARPLLHLASLMAPLGHPATTWTTPAVLSHLRTARPPQRRWLRRHHPAVTETEVHSTLEILRTYALITQDTDTAPVQMHALTARAVREIIPTHSLPTTARAVADAISSLWPVLEHENRELSAMLRANTVHLDHHTNLALWRPTSHPCIHKVSSSLRKAGLYQQATGYDEGIVRRSIDIHGANHPSTLTGHHHLAASYLAAGRAQDALDLAEKVLSDSERILGLDHPNTLTARNNLANSHQAAGHPQKALHLAEKVVADSERIHGTNHPDTLTARNNLANSHQAAGHPQKALNLAEKVLADSERIHGHDHPNTLTARHNVAGFYLAAGHPQKALNLAEKVLADSERIHGHDHPNTLTARHNVAGFYLAAGHPQKALNLAEKVLADSERVHGTNHPYTLSARGNLANSYRAAGHPQKALNLAEKVLADSERIHGTDHPDTLSIRGNLANSYWAAGHEQDAFSLSQKCVEDSERIHGTNHPNTLIARGNLANLYLATGHPQKALNLAEKVLADSERIHGTNHPYTLSARYSLAMSYLATGHPQKALHLAEKVVADSERIRGTDHPKTLTARNGLAHAREAVEALQRTDTATPANASAPQPPSGPPEQPV</sequence>
<feature type="domain" description="NB-ARC" evidence="2">
    <location>
        <begin position="1"/>
        <end position="122"/>
    </location>
</feature>
<dbReference type="GO" id="GO:0043531">
    <property type="term" value="F:ADP binding"/>
    <property type="evidence" value="ECO:0007669"/>
    <property type="project" value="InterPro"/>
</dbReference>
<dbReference type="Pfam" id="PF00931">
    <property type="entry name" value="NB-ARC"/>
    <property type="match status" value="1"/>
</dbReference>
<evidence type="ECO:0000259" key="2">
    <source>
        <dbReference type="Pfam" id="PF00931"/>
    </source>
</evidence>
<dbReference type="SUPFAM" id="SSF48452">
    <property type="entry name" value="TPR-like"/>
    <property type="match status" value="4"/>
</dbReference>
<dbReference type="InterPro" id="IPR027417">
    <property type="entry name" value="P-loop_NTPase"/>
</dbReference>
<dbReference type="Pfam" id="PF13374">
    <property type="entry name" value="TPR_10"/>
    <property type="match status" value="5"/>
</dbReference>
<dbReference type="Pfam" id="PF13424">
    <property type="entry name" value="TPR_12"/>
    <property type="match status" value="2"/>
</dbReference>
<dbReference type="InterPro" id="IPR011990">
    <property type="entry name" value="TPR-like_helical_dom_sf"/>
</dbReference>
<dbReference type="Gene3D" id="3.40.50.300">
    <property type="entry name" value="P-loop containing nucleotide triphosphate hydrolases"/>
    <property type="match status" value="1"/>
</dbReference>